<dbReference type="GO" id="GO:0022857">
    <property type="term" value="F:transmembrane transporter activity"/>
    <property type="evidence" value="ECO:0007669"/>
    <property type="project" value="TreeGrafter"/>
</dbReference>
<dbReference type="PANTHER" id="PTHR33362">
    <property type="entry name" value="SIALIC ACID TRAP TRANSPORTER PERMEASE PROTEIN SIAT-RELATED"/>
    <property type="match status" value="1"/>
</dbReference>
<evidence type="ECO:0000256" key="5">
    <source>
        <dbReference type="ARBA" id="ARBA00022989"/>
    </source>
</evidence>
<dbReference type="InterPro" id="IPR010656">
    <property type="entry name" value="DctM"/>
</dbReference>
<evidence type="ECO:0000256" key="4">
    <source>
        <dbReference type="ARBA" id="ARBA00022692"/>
    </source>
</evidence>
<evidence type="ECO:0000313" key="10">
    <source>
        <dbReference type="Proteomes" id="UP000183557"/>
    </source>
</evidence>
<dbReference type="InterPro" id="IPR004681">
    <property type="entry name" value="TRAP_DctM"/>
</dbReference>
<feature type="transmembrane region" description="Helical" evidence="7">
    <location>
        <begin position="54"/>
        <end position="74"/>
    </location>
</feature>
<keyword evidence="10" id="KW-1185">Reference proteome</keyword>
<dbReference type="STRING" id="240302.BN982_01174"/>
<dbReference type="Proteomes" id="UP000183557">
    <property type="component" value="Unassembled WGS sequence"/>
</dbReference>
<dbReference type="AlphaFoldDB" id="A0A1I3XC71"/>
<feature type="transmembrane region" description="Helical" evidence="7">
    <location>
        <begin position="213"/>
        <end position="235"/>
    </location>
</feature>
<keyword evidence="3" id="KW-0997">Cell inner membrane</keyword>
<dbReference type="GO" id="GO:0005886">
    <property type="term" value="C:plasma membrane"/>
    <property type="evidence" value="ECO:0007669"/>
    <property type="project" value="UniProtKB-SubCell"/>
</dbReference>
<name>A0A1I3XC71_HALDA</name>
<evidence type="ECO:0000259" key="8">
    <source>
        <dbReference type="Pfam" id="PF06808"/>
    </source>
</evidence>
<sequence>MTTIVLFGTFALFLLLSVPIGIALGLSTLATIFYTGAIPVQFLMKELVTSVDSFPLMAVPFFILAGEIMGKGGISERLFNFANALVGNKTGGFAMATIVTCMFFAAISGSGPATVAAIGGIMIPAMVRQGYDKKFATATVAAAGSIGVIIPPSIPMVIYGVVGGASIGDMFIAGIIPGLLVGGALLIWAYIYSKKQGYKGLTEKTSMKNIGKTFWEAKWALVIPVIILGGIYGGIFTPTEAAVIAVVYGVIAGLFLYRELSFKDMPKIFADSALTTATVLIIVGSATAFGRLLTIEQIPTQVANFLLSISENEIIIILLITVLLLIVGCFMDTLAAIIILTPILLPIAVNLGYDPIHFGIIMVVNLAIGFITPPLGVNLFVGSGISGLSIEQLSRAIIPYFFAMIFSLLMITFIPEISLWLLSFAE</sequence>
<feature type="transmembrane region" description="Helical" evidence="7">
    <location>
        <begin position="6"/>
        <end position="34"/>
    </location>
</feature>
<feature type="domain" description="TRAP C4-dicarboxylate transport system permease DctM subunit" evidence="8">
    <location>
        <begin position="7"/>
        <end position="417"/>
    </location>
</feature>
<feature type="transmembrane region" description="Helical" evidence="7">
    <location>
        <begin position="314"/>
        <end position="344"/>
    </location>
</feature>
<reference evidence="10" key="1">
    <citation type="submission" date="2016-10" db="EMBL/GenBank/DDBJ databases">
        <authorList>
            <person name="Varghese N."/>
            <person name="Submissions S."/>
        </authorList>
    </citation>
    <scope>NUCLEOTIDE SEQUENCE [LARGE SCALE GENOMIC DNA]</scope>
    <source>
        <strain evidence="10">CGMCC 1.3704</strain>
    </source>
</reference>
<evidence type="ECO:0000256" key="2">
    <source>
        <dbReference type="ARBA" id="ARBA00022475"/>
    </source>
</evidence>
<dbReference type="eggNOG" id="COG1593">
    <property type="taxonomic scope" value="Bacteria"/>
</dbReference>
<accession>A0A1I3XC71</accession>
<dbReference type="RefSeq" id="WP_075037263.1">
    <property type="nucleotide sequence ID" value="NZ_FOSB01000008.1"/>
</dbReference>
<feature type="transmembrane region" description="Helical" evidence="7">
    <location>
        <begin position="170"/>
        <end position="192"/>
    </location>
</feature>
<keyword evidence="5 7" id="KW-1133">Transmembrane helix</keyword>
<feature type="transmembrane region" description="Helical" evidence="7">
    <location>
        <begin position="269"/>
        <end position="294"/>
    </location>
</feature>
<feature type="transmembrane region" description="Helical" evidence="7">
    <location>
        <begin position="241"/>
        <end position="257"/>
    </location>
</feature>
<dbReference type="Pfam" id="PF06808">
    <property type="entry name" value="DctM"/>
    <property type="match status" value="1"/>
</dbReference>
<dbReference type="PANTHER" id="PTHR33362:SF3">
    <property type="entry name" value="SIALIC ACID TRAP TRANSPORTER PERMEASE PROTEIN SIAT"/>
    <property type="match status" value="1"/>
</dbReference>
<dbReference type="OrthoDB" id="9785600at2"/>
<feature type="transmembrane region" description="Helical" evidence="7">
    <location>
        <begin position="135"/>
        <end position="158"/>
    </location>
</feature>
<feature type="transmembrane region" description="Helical" evidence="7">
    <location>
        <begin position="94"/>
        <end position="123"/>
    </location>
</feature>
<keyword evidence="2" id="KW-1003">Cell membrane</keyword>
<proteinExistence type="predicted"/>
<organism evidence="9 10">
    <name type="scientific">Halobacillus dabanensis</name>
    <dbReference type="NCBI Taxonomy" id="240302"/>
    <lineage>
        <taxon>Bacteria</taxon>
        <taxon>Bacillati</taxon>
        <taxon>Bacillota</taxon>
        <taxon>Bacilli</taxon>
        <taxon>Bacillales</taxon>
        <taxon>Bacillaceae</taxon>
        <taxon>Halobacillus</taxon>
    </lineage>
</organism>
<feature type="transmembrane region" description="Helical" evidence="7">
    <location>
        <begin position="397"/>
        <end position="422"/>
    </location>
</feature>
<evidence type="ECO:0000256" key="3">
    <source>
        <dbReference type="ARBA" id="ARBA00022519"/>
    </source>
</evidence>
<dbReference type="NCBIfam" id="TIGR00786">
    <property type="entry name" value="dctM"/>
    <property type="match status" value="1"/>
</dbReference>
<evidence type="ECO:0000313" key="9">
    <source>
        <dbReference type="EMBL" id="SFK17132.1"/>
    </source>
</evidence>
<keyword evidence="6 7" id="KW-0472">Membrane</keyword>
<evidence type="ECO:0000256" key="7">
    <source>
        <dbReference type="SAM" id="Phobius"/>
    </source>
</evidence>
<evidence type="ECO:0000256" key="6">
    <source>
        <dbReference type="ARBA" id="ARBA00023136"/>
    </source>
</evidence>
<dbReference type="EMBL" id="FOSB01000008">
    <property type="protein sequence ID" value="SFK17132.1"/>
    <property type="molecule type" value="Genomic_DNA"/>
</dbReference>
<protein>
    <submittedName>
        <fullName evidence="9">C4-dicarboxylate transporter, DctM subunit</fullName>
    </submittedName>
</protein>
<feature type="transmembrane region" description="Helical" evidence="7">
    <location>
        <begin position="356"/>
        <end position="377"/>
    </location>
</feature>
<evidence type="ECO:0000256" key="1">
    <source>
        <dbReference type="ARBA" id="ARBA00004429"/>
    </source>
</evidence>
<keyword evidence="4 7" id="KW-0812">Transmembrane</keyword>
<comment type="subcellular location">
    <subcellularLocation>
        <location evidence="1">Cell inner membrane</location>
        <topology evidence="1">Multi-pass membrane protein</topology>
    </subcellularLocation>
</comment>
<dbReference type="PIRSF" id="PIRSF006066">
    <property type="entry name" value="HI0050"/>
    <property type="match status" value="1"/>
</dbReference>
<gene>
    <name evidence="9" type="ORF">SAMN04487936_108118</name>
</gene>